<dbReference type="EMBL" id="SNXJ01000006">
    <property type="protein sequence ID" value="TDP28328.1"/>
    <property type="molecule type" value="Genomic_DNA"/>
</dbReference>
<evidence type="ECO:0000256" key="1">
    <source>
        <dbReference type="ARBA" id="ARBA00004141"/>
    </source>
</evidence>
<feature type="domain" description="O-antigen ligase-related" evidence="6">
    <location>
        <begin position="27"/>
        <end position="181"/>
    </location>
</feature>
<dbReference type="RefSeq" id="WP_243725188.1">
    <property type="nucleotide sequence ID" value="NZ_SNXJ01000006.1"/>
</dbReference>
<feature type="transmembrane region" description="Helical" evidence="5">
    <location>
        <begin position="64"/>
        <end position="83"/>
    </location>
</feature>
<reference evidence="8 10" key="2">
    <citation type="submission" date="2019-03" db="EMBL/GenBank/DDBJ databases">
        <title>Genomic Encyclopedia of Type Strains, Phase IV (KMG-IV): sequencing the most valuable type-strain genomes for metagenomic binning, comparative biology and taxonomic classification.</title>
        <authorList>
            <person name="Goeker M."/>
        </authorList>
    </citation>
    <scope>NUCLEOTIDE SEQUENCE [LARGE SCALE GENOMIC DNA]</scope>
    <source>
        <strain evidence="8 10">DSM 17481</strain>
    </source>
</reference>
<keyword evidence="2 5" id="KW-0812">Transmembrane</keyword>
<evidence type="ECO:0000313" key="7">
    <source>
        <dbReference type="EMBL" id="SUB27156.1"/>
    </source>
</evidence>
<dbReference type="Pfam" id="PF04932">
    <property type="entry name" value="Wzy_C"/>
    <property type="match status" value="1"/>
</dbReference>
<keyword evidence="10" id="KW-1185">Reference proteome</keyword>
<comment type="subcellular location">
    <subcellularLocation>
        <location evidence="1">Membrane</location>
        <topology evidence="1">Multi-pass membrane protein</topology>
    </subcellularLocation>
</comment>
<dbReference type="GO" id="GO:0016874">
    <property type="term" value="F:ligase activity"/>
    <property type="evidence" value="ECO:0007669"/>
    <property type="project" value="UniProtKB-KW"/>
</dbReference>
<sequence length="253" mass="28659">MYFQFVLAYIIWTNKNKKFALLVLFCALMGMLGSILSTARGGWIGVPFILVFTLYIYRKKLPKYFFPILFSTISTFVIIVSLTNTGGIIDRINAAKADITQYVSSENTSTSVGARFDMWKASFAIQEKPILGWGKQGIYDKKQELAKEGIISEYAASFVHNHNQFIDDTVKKGLIGLIALLFVFIVPLRFFISNLKTDNPELLCLSSLGIIHVTSTMFYNFSQSFFSHNSGNIFYFFLIVIFYAAIKVVKNKS</sequence>
<feature type="transmembrane region" description="Helical" evidence="5">
    <location>
        <begin position="173"/>
        <end position="190"/>
    </location>
</feature>
<dbReference type="InterPro" id="IPR007016">
    <property type="entry name" value="O-antigen_ligase-rel_domated"/>
</dbReference>
<evidence type="ECO:0000256" key="4">
    <source>
        <dbReference type="ARBA" id="ARBA00023136"/>
    </source>
</evidence>
<keyword evidence="4 5" id="KW-0472">Membrane</keyword>
<dbReference type="Proteomes" id="UP000255113">
    <property type="component" value="Unassembled WGS sequence"/>
</dbReference>
<proteinExistence type="predicted"/>
<accession>A0A379AZG5</accession>
<dbReference type="InterPro" id="IPR051533">
    <property type="entry name" value="WaaL-like"/>
</dbReference>
<keyword evidence="7" id="KW-0436">Ligase</keyword>
<dbReference type="PANTHER" id="PTHR37422:SF17">
    <property type="entry name" value="O-ANTIGEN LIGASE"/>
    <property type="match status" value="1"/>
</dbReference>
<dbReference type="Proteomes" id="UP000294683">
    <property type="component" value="Unassembled WGS sequence"/>
</dbReference>
<evidence type="ECO:0000313" key="8">
    <source>
        <dbReference type="EMBL" id="TDP28328.1"/>
    </source>
</evidence>
<gene>
    <name evidence="7" type="primary">rfaL_2</name>
    <name evidence="8" type="ORF">EV689_10698</name>
    <name evidence="7" type="ORF">NCTC11188_01511</name>
</gene>
<dbReference type="PANTHER" id="PTHR37422">
    <property type="entry name" value="TEICHURONIC ACID BIOSYNTHESIS PROTEIN TUAE"/>
    <property type="match status" value="1"/>
</dbReference>
<evidence type="ECO:0000256" key="3">
    <source>
        <dbReference type="ARBA" id="ARBA00022989"/>
    </source>
</evidence>
<name>A0A379AZG5_AVIGA</name>
<feature type="transmembrane region" description="Helical" evidence="5">
    <location>
        <begin position="233"/>
        <end position="249"/>
    </location>
</feature>
<protein>
    <submittedName>
        <fullName evidence="8">O-antigen ligase-like membrane protein</fullName>
    </submittedName>
    <submittedName>
        <fullName evidence="7">O-antigen ligase-like protein</fullName>
    </submittedName>
</protein>
<dbReference type="GO" id="GO:0016020">
    <property type="term" value="C:membrane"/>
    <property type="evidence" value="ECO:0007669"/>
    <property type="project" value="UniProtKB-SubCell"/>
</dbReference>
<evidence type="ECO:0000313" key="10">
    <source>
        <dbReference type="Proteomes" id="UP000294683"/>
    </source>
</evidence>
<organism evidence="7 9">
    <name type="scientific">Avibacterium gallinarum</name>
    <name type="common">Pasteurella gallinarum</name>
    <dbReference type="NCBI Taxonomy" id="755"/>
    <lineage>
        <taxon>Bacteria</taxon>
        <taxon>Pseudomonadati</taxon>
        <taxon>Pseudomonadota</taxon>
        <taxon>Gammaproteobacteria</taxon>
        <taxon>Pasteurellales</taxon>
        <taxon>Pasteurellaceae</taxon>
        <taxon>Avibacterium</taxon>
    </lineage>
</organism>
<evidence type="ECO:0000256" key="5">
    <source>
        <dbReference type="SAM" id="Phobius"/>
    </source>
</evidence>
<dbReference type="AlphaFoldDB" id="A0A379AZG5"/>
<evidence type="ECO:0000256" key="2">
    <source>
        <dbReference type="ARBA" id="ARBA00022692"/>
    </source>
</evidence>
<evidence type="ECO:0000259" key="6">
    <source>
        <dbReference type="Pfam" id="PF04932"/>
    </source>
</evidence>
<dbReference type="EMBL" id="UGSQ01000003">
    <property type="protein sequence ID" value="SUB27156.1"/>
    <property type="molecule type" value="Genomic_DNA"/>
</dbReference>
<keyword evidence="3 5" id="KW-1133">Transmembrane helix</keyword>
<reference evidence="7 9" key="1">
    <citation type="submission" date="2018-06" db="EMBL/GenBank/DDBJ databases">
        <authorList>
            <consortium name="Pathogen Informatics"/>
            <person name="Doyle S."/>
        </authorList>
    </citation>
    <scope>NUCLEOTIDE SEQUENCE [LARGE SCALE GENOMIC DNA]</scope>
    <source>
        <strain evidence="7 9">NCTC11188</strain>
    </source>
</reference>
<feature type="transmembrane region" description="Helical" evidence="5">
    <location>
        <begin position="19"/>
        <end position="36"/>
    </location>
</feature>
<evidence type="ECO:0000313" key="9">
    <source>
        <dbReference type="Proteomes" id="UP000255113"/>
    </source>
</evidence>